<gene>
    <name evidence="4" type="ORF">BESB_054960</name>
</gene>
<keyword evidence="3" id="KW-0472">Membrane</keyword>
<feature type="transmembrane region" description="Helical" evidence="3">
    <location>
        <begin position="6"/>
        <end position="29"/>
    </location>
</feature>
<dbReference type="AlphaFoldDB" id="A0A2A9MCX6"/>
<keyword evidence="3" id="KW-1133">Transmembrane helix</keyword>
<dbReference type="Gene3D" id="2.60.40.1230">
    <property type="match status" value="1"/>
</dbReference>
<comment type="caution">
    <text evidence="4">The sequence shown here is derived from an EMBL/GenBank/DDBJ whole genome shotgun (WGS) entry which is preliminary data.</text>
</comment>
<name>A0A2A9MCX6_BESBE</name>
<dbReference type="OrthoDB" id="331460at2759"/>
<dbReference type="EMBL" id="NWUJ01000004">
    <property type="protein sequence ID" value="PFH35845.1"/>
    <property type="molecule type" value="Genomic_DNA"/>
</dbReference>
<feature type="compositionally biased region" description="Basic and acidic residues" evidence="2">
    <location>
        <begin position="516"/>
        <end position="526"/>
    </location>
</feature>
<dbReference type="Proteomes" id="UP000224006">
    <property type="component" value="Chromosome IV"/>
</dbReference>
<organism evidence="4 5">
    <name type="scientific">Besnoitia besnoiti</name>
    <name type="common">Apicomplexan protozoan</name>
    <dbReference type="NCBI Taxonomy" id="94643"/>
    <lineage>
        <taxon>Eukaryota</taxon>
        <taxon>Sar</taxon>
        <taxon>Alveolata</taxon>
        <taxon>Apicomplexa</taxon>
        <taxon>Conoidasida</taxon>
        <taxon>Coccidia</taxon>
        <taxon>Eucoccidiorida</taxon>
        <taxon>Eimeriorina</taxon>
        <taxon>Sarcocystidae</taxon>
        <taxon>Besnoitia</taxon>
    </lineage>
</organism>
<dbReference type="RefSeq" id="XP_029219854.1">
    <property type="nucleotide sequence ID" value="XM_029363931.1"/>
</dbReference>
<feature type="region of interest" description="Disordered" evidence="2">
    <location>
        <begin position="505"/>
        <end position="526"/>
    </location>
</feature>
<dbReference type="VEuPathDB" id="ToxoDB:BESB_054960"/>
<keyword evidence="3" id="KW-0812">Transmembrane</keyword>
<accession>A0A2A9MCX6</accession>
<evidence type="ECO:0008006" key="6">
    <source>
        <dbReference type="Google" id="ProtNLM"/>
    </source>
</evidence>
<dbReference type="GeneID" id="40310425"/>
<protein>
    <recommendedName>
        <fullName evidence="6">Transmembrane protein</fullName>
    </recommendedName>
</protein>
<evidence type="ECO:0000313" key="5">
    <source>
        <dbReference type="Proteomes" id="UP000224006"/>
    </source>
</evidence>
<sequence length="1008" mass="110761">MMDWQLLAIIGLSVAAGLLLVLIIVVVFVHSRRRCAHMHYHAEVVELKENLKAAQVEKEEREAEFSNLRRSVADFDAEKSLLLKRLESCDRNSTPEEIRRCLRELQLHLAIQSANSSCVRRAVNTDYKEGPPALLAEIWLVHGEPCSVRDDENYPTLDDFPPPFSRVKRAPYRYGRCNSNAQLNPLCAEPKLCDEAFGQGTARRFNTCAAHGAPPPSKWHRRRHSQCCQQTTQSAGDDERATCHQTQTFALESNRVCGAGDSMPCTQGCPTTVEAGPCRSTTLHSATEDNTTGEFYGEEKTVRISSPVVACTTAGSHPGEMTTLVDEESCQTDWGTERKTCNTAVIPAHTFAPEYIFVGEQWLPGAHVTATTCFHAVPLVRLAKYSRRDHSKTESIKTDLYQQTLPDAYKLEKVLLSSQSTSQLDLVSSSRDHIKLQSRALVSILPSLEVSTKAVAFPHLSYCLIEYSVDRLTGIRKTALRDYVGETLNQPLYILLRVFERSSMPGATPPASPGSGREENTVSEHEEESWKLIYEAPPVRLTEPDGCIVDDDVISFREDCSFHYKHTYSPAPPTLFEAKETEECVAKDKQPIVARHTIPCQTETPFYTRPQLAVTDVASPRVKAMNAKILGDTRPCSPRAIAGRATAEACYGDSTDSCRAPESPHCSGVAAPALTMRKSSTSDSTLLRGWGDRSRGYEDCWNTGAPLYKSERWIRTTFLPTSAAASARVEAANRFKDVCLLQQGLLYEDDVLSVTCVVGTTVFPSDNVLHASVELSIVNNALGGGAATLSESLCDDRGLPTGFHSVRTVIENVEQGALSCFVSPIVRAPPAGPRSPARAVQTISATIMQPFQIVPEVTLEAVLPDGTENRCTFPLPLVITQFMRPVTLSPAAFMQLWFDGTLHSRLMSLRLSRRLTSGGFSELTKVATLNGKFKATDGIKHRLAENSIFAVGELAAVGDMPTDSRCLVRVWQGEFGAASAAKLEVKADDRRIAAAVFELLAYVLEDGE</sequence>
<evidence type="ECO:0000256" key="2">
    <source>
        <dbReference type="SAM" id="MobiDB-lite"/>
    </source>
</evidence>
<proteinExistence type="predicted"/>
<evidence type="ECO:0000256" key="1">
    <source>
        <dbReference type="SAM" id="Coils"/>
    </source>
</evidence>
<reference evidence="4 5" key="1">
    <citation type="submission" date="2017-09" db="EMBL/GenBank/DDBJ databases">
        <title>Genome sequencing of Besnoitia besnoiti strain Bb-Ger1.</title>
        <authorList>
            <person name="Schares G."/>
            <person name="Venepally P."/>
            <person name="Lorenzi H.A."/>
        </authorList>
    </citation>
    <scope>NUCLEOTIDE SEQUENCE [LARGE SCALE GENOMIC DNA]</scope>
    <source>
        <strain evidence="4 5">Bb-Ger1</strain>
    </source>
</reference>
<keyword evidence="5" id="KW-1185">Reference proteome</keyword>
<evidence type="ECO:0000313" key="4">
    <source>
        <dbReference type="EMBL" id="PFH35845.1"/>
    </source>
</evidence>
<feature type="coiled-coil region" evidence="1">
    <location>
        <begin position="44"/>
        <end position="71"/>
    </location>
</feature>
<evidence type="ECO:0000256" key="3">
    <source>
        <dbReference type="SAM" id="Phobius"/>
    </source>
</evidence>
<keyword evidence="1" id="KW-0175">Coiled coil</keyword>
<dbReference type="KEGG" id="bbes:BESB_054960"/>